<evidence type="ECO:0000313" key="1">
    <source>
        <dbReference type="EMBL" id="SNY61007.1"/>
    </source>
</evidence>
<organism evidence="1 2">
    <name type="scientific">Paractinoplanes atraurantiacus</name>
    <dbReference type="NCBI Taxonomy" id="1036182"/>
    <lineage>
        <taxon>Bacteria</taxon>
        <taxon>Bacillati</taxon>
        <taxon>Actinomycetota</taxon>
        <taxon>Actinomycetes</taxon>
        <taxon>Micromonosporales</taxon>
        <taxon>Micromonosporaceae</taxon>
        <taxon>Paractinoplanes</taxon>
    </lineage>
</organism>
<gene>
    <name evidence="1" type="ORF">SAMN05421748_12260</name>
</gene>
<accession>A0A285JMH8</accession>
<reference evidence="1 2" key="1">
    <citation type="submission" date="2017-09" db="EMBL/GenBank/DDBJ databases">
        <authorList>
            <person name="Ehlers B."/>
            <person name="Leendertz F.H."/>
        </authorList>
    </citation>
    <scope>NUCLEOTIDE SEQUENCE [LARGE SCALE GENOMIC DNA]</scope>
    <source>
        <strain evidence="1 2">CGMCC 4.6857</strain>
    </source>
</reference>
<evidence type="ECO:0000313" key="2">
    <source>
        <dbReference type="Proteomes" id="UP000219612"/>
    </source>
</evidence>
<dbReference type="AlphaFoldDB" id="A0A285JMH8"/>
<dbReference type="Proteomes" id="UP000219612">
    <property type="component" value="Unassembled WGS sequence"/>
</dbReference>
<dbReference type="RefSeq" id="WP_097326217.1">
    <property type="nucleotide sequence ID" value="NZ_OBDY01000022.1"/>
</dbReference>
<sequence>MMTPQDDSLVNDAFGTATVDCFDYYLQRLCDLQAWPVFPLGLAVVFCNLPGEQSTDFLLCRKGGDLAAHLLRKPAYWPHWRRENGVVVSDGRISMRDPGGRAGLPDADLIEVSSALAA</sequence>
<protein>
    <submittedName>
        <fullName evidence="1">Uncharacterized protein</fullName>
    </submittedName>
</protein>
<name>A0A285JMH8_9ACTN</name>
<proteinExistence type="predicted"/>
<keyword evidence="2" id="KW-1185">Reference proteome</keyword>
<dbReference type="EMBL" id="OBDY01000022">
    <property type="protein sequence ID" value="SNY61007.1"/>
    <property type="molecule type" value="Genomic_DNA"/>
</dbReference>